<protein>
    <submittedName>
        <fullName evidence="1">Uncharacterized protein</fullName>
    </submittedName>
</protein>
<evidence type="ECO:0000313" key="2">
    <source>
        <dbReference type="EMBL" id="PWL07926.1"/>
    </source>
</evidence>
<dbReference type="Proteomes" id="UP000246004">
    <property type="component" value="Unassembled WGS sequence"/>
</dbReference>
<reference evidence="1 3" key="2">
    <citation type="journal article" date="2017" name="BMC Genomics">
        <title>Genomic analysis of methanogenic archaea reveals a shift towards energy conservation.</title>
        <authorList>
            <person name="Gilmore S.P."/>
            <person name="Henske J.K."/>
            <person name="Sexton J.A."/>
            <person name="Solomon K.V."/>
            <person name="Seppala S."/>
            <person name="Yoo J.I."/>
            <person name="Huyett L.M."/>
            <person name="Pressman A."/>
            <person name="Cogan J.Z."/>
            <person name="Kivenson V."/>
            <person name="Peng X."/>
            <person name="Tan Y."/>
            <person name="Valentine D.L."/>
            <person name="O'Malley M.A."/>
        </authorList>
    </citation>
    <scope>NUCLEOTIDE SEQUENCE [LARGE SCALE GENOMIC DNA]</scope>
    <source>
        <strain evidence="1 3">1R-7</strain>
    </source>
</reference>
<dbReference type="OrthoDB" id="82200at2157"/>
<evidence type="ECO:0000313" key="3">
    <source>
        <dbReference type="Proteomes" id="UP000217528"/>
    </source>
</evidence>
<sequence>MNQFLDFNDGLFGNISEYKQIIVNLLESLKSMTPETFWNTQIEGKKGLSAILYMEIIELITDSYRSIADHLYANKMIAYEFPYFIEVKGMVESLLSEDLSLDDSYINLAINLSADFFTLLEVKLLLFGDYDSILTVPDEVMDEYEKELEKYIEQFEKFRDEFIKMYDKKEYYNFDTFENEFDNE</sequence>
<reference evidence="2 4" key="1">
    <citation type="submission" date="2016-04" db="EMBL/GenBank/DDBJ databases">
        <title>Genome sequence of Methanosphaera cuniculi DSM 4103.</title>
        <authorList>
            <person name="Poehlein A."/>
            <person name="Seedorf H."/>
            <person name="Daniel R."/>
        </authorList>
    </citation>
    <scope>NUCLEOTIDE SEQUENCE [LARGE SCALE GENOMIC DNA]</scope>
    <source>
        <strain evidence="2 4">DSM 4103</strain>
    </source>
</reference>
<evidence type="ECO:0000313" key="1">
    <source>
        <dbReference type="EMBL" id="PAV07350.1"/>
    </source>
</evidence>
<gene>
    <name evidence="1" type="ORF">ASJ82_00455</name>
    <name evidence="2" type="ORF">MSCUN_11690</name>
</gene>
<dbReference type="EMBL" id="LMVN01000019">
    <property type="protein sequence ID" value="PAV07350.1"/>
    <property type="molecule type" value="Genomic_DNA"/>
</dbReference>
<dbReference type="AlphaFoldDB" id="A0A2A2HDF4"/>
<proteinExistence type="predicted"/>
<organism evidence="1 3">
    <name type="scientific">Methanosphaera cuniculi</name>
    <dbReference type="NCBI Taxonomy" id="1077256"/>
    <lineage>
        <taxon>Archaea</taxon>
        <taxon>Methanobacteriati</taxon>
        <taxon>Methanobacteriota</taxon>
        <taxon>Methanomada group</taxon>
        <taxon>Methanobacteria</taxon>
        <taxon>Methanobacteriales</taxon>
        <taxon>Methanobacteriaceae</taxon>
        <taxon>Methanosphaera</taxon>
    </lineage>
</organism>
<keyword evidence="3" id="KW-1185">Reference proteome</keyword>
<dbReference type="EMBL" id="LWMS01000042">
    <property type="protein sequence ID" value="PWL07926.1"/>
    <property type="molecule type" value="Genomic_DNA"/>
</dbReference>
<name>A0A2A2HDF4_9EURY</name>
<accession>A0A2A2HDF4</accession>
<evidence type="ECO:0000313" key="4">
    <source>
        <dbReference type="Proteomes" id="UP000246004"/>
    </source>
</evidence>
<dbReference type="RefSeq" id="WP_095608720.1">
    <property type="nucleotide sequence ID" value="NZ_LMVN01000019.1"/>
</dbReference>
<dbReference type="Proteomes" id="UP000217528">
    <property type="component" value="Unassembled WGS sequence"/>
</dbReference>
<comment type="caution">
    <text evidence="1">The sequence shown here is derived from an EMBL/GenBank/DDBJ whole genome shotgun (WGS) entry which is preliminary data.</text>
</comment>